<dbReference type="PROSITE" id="PS51257">
    <property type="entry name" value="PROKAR_LIPOPROTEIN"/>
    <property type="match status" value="1"/>
</dbReference>
<organism evidence="1 2">
    <name type="scientific">Agrilutibacter niabensis</name>
    <dbReference type="NCBI Taxonomy" id="380628"/>
    <lineage>
        <taxon>Bacteria</taxon>
        <taxon>Pseudomonadati</taxon>
        <taxon>Pseudomonadota</taxon>
        <taxon>Gammaproteobacteria</taxon>
        <taxon>Lysobacterales</taxon>
        <taxon>Lysobacteraceae</taxon>
        <taxon>Agrilutibacter</taxon>
    </lineage>
</organism>
<accession>A0ABU1VTM9</accession>
<proteinExistence type="predicted"/>
<protein>
    <recommendedName>
        <fullName evidence="3">Lipoprotein</fullName>
    </recommendedName>
</protein>
<name>A0ABU1VTM9_9GAMM</name>
<evidence type="ECO:0000313" key="1">
    <source>
        <dbReference type="EMBL" id="MDR7100824.1"/>
    </source>
</evidence>
<gene>
    <name evidence="1" type="ORF">J2X04_003205</name>
</gene>
<dbReference type="Proteomes" id="UP001267878">
    <property type="component" value="Unassembled WGS sequence"/>
</dbReference>
<evidence type="ECO:0008006" key="3">
    <source>
        <dbReference type="Google" id="ProtNLM"/>
    </source>
</evidence>
<keyword evidence="2" id="KW-1185">Reference proteome</keyword>
<comment type="caution">
    <text evidence="1">The sequence shown here is derived from an EMBL/GenBank/DDBJ whole genome shotgun (WGS) entry which is preliminary data.</text>
</comment>
<dbReference type="RefSeq" id="WP_310056074.1">
    <property type="nucleotide sequence ID" value="NZ_JAVDVW010000002.1"/>
</dbReference>
<dbReference type="EMBL" id="JAVDVW010000002">
    <property type="protein sequence ID" value="MDR7100824.1"/>
    <property type="molecule type" value="Genomic_DNA"/>
</dbReference>
<reference evidence="1 2" key="1">
    <citation type="submission" date="2023-07" db="EMBL/GenBank/DDBJ databases">
        <title>Sorghum-associated microbial communities from plants grown in Nebraska, USA.</title>
        <authorList>
            <person name="Schachtman D."/>
        </authorList>
    </citation>
    <scope>NUCLEOTIDE SEQUENCE [LARGE SCALE GENOMIC DNA]</scope>
    <source>
        <strain evidence="1 2">BE187</strain>
    </source>
</reference>
<sequence length="186" mass="19067">MRPVVLALICVSAVACNRVDPAQTAAATATASAAATAPVVVEKPIALAELKAEQVAASPALSDACNLESIAGTVVPDGRPIESDKRVFAVSGWAIDDKAKAAPAELDLRAYSTSGDGRVWQIALPRTVARPDVQAARGGSEKLLNSGFSAQVDAAGLPPGQYSLRLTFQDGGTETICDNGRAVVLK</sequence>
<evidence type="ECO:0000313" key="2">
    <source>
        <dbReference type="Proteomes" id="UP001267878"/>
    </source>
</evidence>